<reference evidence="4" key="1">
    <citation type="submission" date="2019-04" db="EMBL/GenBank/DDBJ databases">
        <title>Complete genome sequence of Sphingomonas sp. W1-2-3.</title>
        <authorList>
            <person name="Im W.T."/>
        </authorList>
    </citation>
    <scope>NUCLEOTIDE SEQUENCE [LARGE SCALE GENOMIC DNA]</scope>
    <source>
        <strain evidence="4">W1-2-3</strain>
    </source>
</reference>
<feature type="transmembrane region" description="Helical" evidence="1">
    <location>
        <begin position="232"/>
        <end position="252"/>
    </location>
</feature>
<evidence type="ECO:0000256" key="1">
    <source>
        <dbReference type="SAM" id="Phobius"/>
    </source>
</evidence>
<keyword evidence="1" id="KW-0472">Membrane</keyword>
<dbReference type="Pfam" id="PF07786">
    <property type="entry name" value="HGSNAT_cat"/>
    <property type="match status" value="1"/>
</dbReference>
<feature type="transmembrane region" description="Helical" evidence="1">
    <location>
        <begin position="125"/>
        <end position="148"/>
    </location>
</feature>
<feature type="domain" description="Heparan-alpha-glucosaminide N-acetyltransferase catalytic" evidence="2">
    <location>
        <begin position="10"/>
        <end position="223"/>
    </location>
</feature>
<keyword evidence="1" id="KW-1133">Transmembrane helix</keyword>
<keyword evidence="4" id="KW-1185">Reference proteome</keyword>
<evidence type="ECO:0000313" key="4">
    <source>
        <dbReference type="Proteomes" id="UP000298714"/>
    </source>
</evidence>
<feature type="transmembrane region" description="Helical" evidence="1">
    <location>
        <begin position="90"/>
        <end position="113"/>
    </location>
</feature>
<keyword evidence="1" id="KW-0812">Transmembrane</keyword>
<feature type="transmembrane region" description="Helical" evidence="1">
    <location>
        <begin position="58"/>
        <end position="78"/>
    </location>
</feature>
<accession>A0A4D7BZY1</accession>
<dbReference type="RefSeq" id="WP_222873810.1">
    <property type="nucleotide sequence ID" value="NZ_CP039704.1"/>
</dbReference>
<evidence type="ECO:0000313" key="3">
    <source>
        <dbReference type="EMBL" id="QCI79004.1"/>
    </source>
</evidence>
<feature type="transmembrane region" description="Helical" evidence="1">
    <location>
        <begin position="199"/>
        <end position="220"/>
    </location>
</feature>
<sequence length="398" mass="43218">MENTVARGARLSSIDCLRGIIMVIMALDHVRDFFHDAATRFDPLDLDLSNPALFFTRFVTHYCAPAFAFLAGCAGLSLNSGRRTGRDLRAYLATRGAWLIFLDATLVTLLWTFSIHPTPVFGTPAWSVLGVLWAIGFSMMMLALVCALPRAAIAAIGLAIVAGHNLFDAVTPAQFGALAPLWTALHAGGPVNMGVTTVLVFYPVLPWIGIVFLGFGASRVFAWPPLARQRALLALGGLCLVLFVLIRGLNVYGDTTPWQLRDHGLGTFYSFLNVQKYPPSLAYALVTLGPALILLALLEHARGAFVAVMAAIGRVPLFYYLLHLMLIHLVAMLVDWGQGSALAKASEAFWLRKPGDGPAFSLGETYAVWIAIVLALAPACLWYDSVKRRSRSALLSYL</sequence>
<feature type="transmembrane region" description="Helical" evidence="1">
    <location>
        <begin position="305"/>
        <end position="334"/>
    </location>
</feature>
<dbReference type="AlphaFoldDB" id="A0A4D7BZY1"/>
<protein>
    <submittedName>
        <fullName evidence="3">DUF1624 domain-containing protein</fullName>
    </submittedName>
</protein>
<dbReference type="PANTHER" id="PTHR40407:SF1">
    <property type="entry name" value="HEPARAN-ALPHA-GLUCOSAMINIDE N-ACETYLTRANSFERASE CATALYTIC DOMAIN-CONTAINING PROTEIN"/>
    <property type="match status" value="1"/>
</dbReference>
<proteinExistence type="predicted"/>
<dbReference type="EMBL" id="CP039704">
    <property type="protein sequence ID" value="QCI79004.1"/>
    <property type="molecule type" value="Genomic_DNA"/>
</dbReference>
<name>A0A4D7BZY1_9SPHN</name>
<organism evidence="3 4">
    <name type="scientific">Hankyongella ginsenosidimutans</name>
    <dbReference type="NCBI Taxonomy" id="1763828"/>
    <lineage>
        <taxon>Bacteria</taxon>
        <taxon>Pseudomonadati</taxon>
        <taxon>Pseudomonadota</taxon>
        <taxon>Alphaproteobacteria</taxon>
        <taxon>Sphingomonadales</taxon>
        <taxon>Sphingomonadaceae</taxon>
        <taxon>Hankyongella</taxon>
    </lineage>
</organism>
<feature type="transmembrane region" description="Helical" evidence="1">
    <location>
        <begin position="155"/>
        <end position="179"/>
    </location>
</feature>
<feature type="transmembrane region" description="Helical" evidence="1">
    <location>
        <begin position="366"/>
        <end position="383"/>
    </location>
</feature>
<dbReference type="PANTHER" id="PTHR40407">
    <property type="entry name" value="MEMBRANE PROTEIN-LIKE PROTEIN"/>
    <property type="match status" value="1"/>
</dbReference>
<dbReference type="KEGG" id="hgn:E6W36_03655"/>
<gene>
    <name evidence="3" type="ORF">E6W36_03655</name>
</gene>
<feature type="transmembrane region" description="Helical" evidence="1">
    <location>
        <begin position="280"/>
        <end position="298"/>
    </location>
</feature>
<dbReference type="Proteomes" id="UP000298714">
    <property type="component" value="Chromosome"/>
</dbReference>
<dbReference type="InterPro" id="IPR012429">
    <property type="entry name" value="HGSNAT_cat"/>
</dbReference>
<evidence type="ECO:0000259" key="2">
    <source>
        <dbReference type="Pfam" id="PF07786"/>
    </source>
</evidence>